<dbReference type="InterPro" id="IPR035979">
    <property type="entry name" value="RBD_domain_sf"/>
</dbReference>
<dbReference type="EMBL" id="BDIP01003605">
    <property type="protein sequence ID" value="GIQ87912.1"/>
    <property type="molecule type" value="Genomic_DNA"/>
</dbReference>
<proteinExistence type="predicted"/>
<dbReference type="Gene3D" id="3.30.70.330">
    <property type="match status" value="1"/>
</dbReference>
<evidence type="ECO:0008006" key="3">
    <source>
        <dbReference type="Google" id="ProtNLM"/>
    </source>
</evidence>
<dbReference type="GO" id="GO:0003676">
    <property type="term" value="F:nucleic acid binding"/>
    <property type="evidence" value="ECO:0007669"/>
    <property type="project" value="InterPro"/>
</dbReference>
<sequence>TLSPDELDSDSEVKRCSDGRIKMVEFEGAEDAQKVIKAVNGKYLLGRQVTVERFVPRYIREKLLSMSPMYRMATWQNIPAGMSAADLKELCENQVGKVIGTYTEPSGTYASYGVALFETRDDALKAVHVLEELGLEGEMGGNLQGGMCCSQEQCDKYFPKLSA</sequence>
<comment type="caution">
    <text evidence="1">The sequence shown here is derived from an EMBL/GenBank/DDBJ whole genome shotgun (WGS) entry which is preliminary data.</text>
</comment>
<organism evidence="1 2">
    <name type="scientific">Kipferlia bialata</name>
    <dbReference type="NCBI Taxonomy" id="797122"/>
    <lineage>
        <taxon>Eukaryota</taxon>
        <taxon>Metamonada</taxon>
        <taxon>Carpediemonas-like organisms</taxon>
        <taxon>Kipferlia</taxon>
    </lineage>
</organism>
<reference evidence="1 2" key="1">
    <citation type="journal article" date="2018" name="PLoS ONE">
        <title>The draft genome of Kipferlia bialata reveals reductive genome evolution in fornicate parasites.</title>
        <authorList>
            <person name="Tanifuji G."/>
            <person name="Takabayashi S."/>
            <person name="Kume K."/>
            <person name="Takagi M."/>
            <person name="Nakayama T."/>
            <person name="Kamikawa R."/>
            <person name="Inagaki Y."/>
            <person name="Hashimoto T."/>
        </authorList>
    </citation>
    <scope>NUCLEOTIDE SEQUENCE [LARGE SCALE GENOMIC DNA]</scope>
    <source>
        <strain evidence="1">NY0173</strain>
    </source>
</reference>
<evidence type="ECO:0000313" key="2">
    <source>
        <dbReference type="Proteomes" id="UP000265618"/>
    </source>
</evidence>
<dbReference type="Proteomes" id="UP000265618">
    <property type="component" value="Unassembled WGS sequence"/>
</dbReference>
<dbReference type="SUPFAM" id="SSF54928">
    <property type="entry name" value="RNA-binding domain, RBD"/>
    <property type="match status" value="1"/>
</dbReference>
<protein>
    <recommendedName>
        <fullName evidence="3">RRM domain-containing protein</fullName>
    </recommendedName>
</protein>
<dbReference type="AlphaFoldDB" id="A0A9K3GM27"/>
<dbReference type="InterPro" id="IPR012677">
    <property type="entry name" value="Nucleotide-bd_a/b_plait_sf"/>
</dbReference>
<gene>
    <name evidence="1" type="ORF">KIPB_010054</name>
</gene>
<name>A0A9K3GM27_9EUKA</name>
<keyword evidence="2" id="KW-1185">Reference proteome</keyword>
<dbReference type="OrthoDB" id="439808at2759"/>
<feature type="non-terminal residue" evidence="1">
    <location>
        <position position="163"/>
    </location>
</feature>
<accession>A0A9K3GM27</accession>
<evidence type="ECO:0000313" key="1">
    <source>
        <dbReference type="EMBL" id="GIQ87912.1"/>
    </source>
</evidence>